<comment type="caution">
    <text evidence="1">The sequence shown here is derived from an EMBL/GenBank/DDBJ whole genome shotgun (WGS) entry which is preliminary data.</text>
</comment>
<dbReference type="Proteomes" id="UP001420932">
    <property type="component" value="Unassembled WGS sequence"/>
</dbReference>
<dbReference type="AlphaFoldDB" id="A0AAP0EGW5"/>
<evidence type="ECO:0000313" key="2">
    <source>
        <dbReference type="Proteomes" id="UP001420932"/>
    </source>
</evidence>
<accession>A0AAP0EGW5</accession>
<name>A0AAP0EGW5_9MAGN</name>
<protein>
    <submittedName>
        <fullName evidence="1">Uncharacterized protein</fullName>
    </submittedName>
</protein>
<dbReference type="EMBL" id="JBBNAF010000012">
    <property type="protein sequence ID" value="KAK9092000.1"/>
    <property type="molecule type" value="Genomic_DNA"/>
</dbReference>
<sequence>MIRLGSLFAWNGGACHFKYVYVHDLIDTGTRPVTERYVYGQLVFFFLGMYYISS</sequence>
<evidence type="ECO:0000313" key="1">
    <source>
        <dbReference type="EMBL" id="KAK9092000.1"/>
    </source>
</evidence>
<organism evidence="1 2">
    <name type="scientific">Stephania yunnanensis</name>
    <dbReference type="NCBI Taxonomy" id="152371"/>
    <lineage>
        <taxon>Eukaryota</taxon>
        <taxon>Viridiplantae</taxon>
        <taxon>Streptophyta</taxon>
        <taxon>Embryophyta</taxon>
        <taxon>Tracheophyta</taxon>
        <taxon>Spermatophyta</taxon>
        <taxon>Magnoliopsida</taxon>
        <taxon>Ranunculales</taxon>
        <taxon>Menispermaceae</taxon>
        <taxon>Menispermoideae</taxon>
        <taxon>Cissampelideae</taxon>
        <taxon>Stephania</taxon>
    </lineage>
</organism>
<reference evidence="1 2" key="1">
    <citation type="submission" date="2024-01" db="EMBL/GenBank/DDBJ databases">
        <title>Genome assemblies of Stephania.</title>
        <authorList>
            <person name="Yang L."/>
        </authorList>
    </citation>
    <scope>NUCLEOTIDE SEQUENCE [LARGE SCALE GENOMIC DNA]</scope>
    <source>
        <strain evidence="1">YNDBR</strain>
        <tissue evidence="1">Leaf</tissue>
    </source>
</reference>
<gene>
    <name evidence="1" type="ORF">Syun_026911</name>
</gene>
<proteinExistence type="predicted"/>
<keyword evidence="2" id="KW-1185">Reference proteome</keyword>